<accession>A0A559J1Q2</accession>
<evidence type="ECO:0000313" key="2">
    <source>
        <dbReference type="Proteomes" id="UP000318102"/>
    </source>
</evidence>
<dbReference type="OrthoDB" id="9878833at2"/>
<evidence type="ECO:0008006" key="3">
    <source>
        <dbReference type="Google" id="ProtNLM"/>
    </source>
</evidence>
<evidence type="ECO:0000313" key="1">
    <source>
        <dbReference type="EMBL" id="TVX93812.1"/>
    </source>
</evidence>
<keyword evidence="2" id="KW-1185">Reference proteome</keyword>
<dbReference type="AlphaFoldDB" id="A0A559J1Q2"/>
<dbReference type="RefSeq" id="WP_144990660.1">
    <property type="nucleotide sequence ID" value="NZ_VNJK01000001.1"/>
</dbReference>
<protein>
    <recommendedName>
        <fullName evidence="3">DUF3221 domain-containing protein</fullName>
    </recommendedName>
</protein>
<gene>
    <name evidence="1" type="ORF">FPZ44_12570</name>
</gene>
<reference evidence="1 2" key="1">
    <citation type="submission" date="2019-07" db="EMBL/GenBank/DDBJ databases">
        <authorList>
            <person name="Kim J."/>
        </authorList>
    </citation>
    <scope>NUCLEOTIDE SEQUENCE [LARGE SCALE GENOMIC DNA]</scope>
    <source>
        <strain evidence="1 2">N4</strain>
    </source>
</reference>
<proteinExistence type="predicted"/>
<sequence>MKKLFISLLGSTIVFIVIVWASETKSTGEVVRIKEINHGSILVENSSGIEKDVEIPKIITKLIIKNEEYYISYNKTRWSGWKLKEIEPIKI</sequence>
<organism evidence="1 2">
    <name type="scientific">Paenibacillus agilis</name>
    <dbReference type="NCBI Taxonomy" id="3020863"/>
    <lineage>
        <taxon>Bacteria</taxon>
        <taxon>Bacillati</taxon>
        <taxon>Bacillota</taxon>
        <taxon>Bacilli</taxon>
        <taxon>Bacillales</taxon>
        <taxon>Paenibacillaceae</taxon>
        <taxon>Paenibacillus</taxon>
    </lineage>
</organism>
<dbReference type="EMBL" id="VNJK01000001">
    <property type="protein sequence ID" value="TVX93812.1"/>
    <property type="molecule type" value="Genomic_DNA"/>
</dbReference>
<name>A0A559J1Q2_9BACL</name>
<dbReference type="Proteomes" id="UP000318102">
    <property type="component" value="Unassembled WGS sequence"/>
</dbReference>
<comment type="caution">
    <text evidence="1">The sequence shown here is derived from an EMBL/GenBank/DDBJ whole genome shotgun (WGS) entry which is preliminary data.</text>
</comment>